<sequence length="41" mass="4287">MRIELRIARISFRVLTNGGACGSRAAAPLGGVCVNLSRRSG</sequence>
<reference evidence="1" key="1">
    <citation type="submission" date="2018-08" db="EMBL/GenBank/DDBJ databases">
        <title>Identification of Burkholderia cepacia strains that express a Burkholderia pseudomallei-like capsular polysaccharide.</title>
        <authorList>
            <person name="Burtnick M.N."/>
            <person name="Vongsouvath M."/>
            <person name="Newton P."/>
            <person name="Wuthiekanun V."/>
            <person name="Limmathurotsakul D."/>
            <person name="Brett P.J."/>
            <person name="Chantratita N."/>
            <person name="Dance D.A."/>
        </authorList>
    </citation>
    <scope>NUCLEOTIDE SEQUENCE</scope>
    <source>
        <strain evidence="1">SBXCC001</strain>
    </source>
</reference>
<name>A0AAW9CV68_BURTH</name>
<dbReference type="AlphaFoldDB" id="A0AAW9CV68"/>
<protein>
    <submittedName>
        <fullName evidence="1">Uncharacterized protein</fullName>
    </submittedName>
</protein>
<evidence type="ECO:0000313" key="1">
    <source>
        <dbReference type="EMBL" id="MDW9252903.1"/>
    </source>
</evidence>
<proteinExistence type="predicted"/>
<comment type="caution">
    <text evidence="1">The sequence shown here is derived from an EMBL/GenBank/DDBJ whole genome shotgun (WGS) entry which is preliminary data.</text>
</comment>
<organism evidence="1 2">
    <name type="scientific">Burkholderia thailandensis</name>
    <dbReference type="NCBI Taxonomy" id="57975"/>
    <lineage>
        <taxon>Bacteria</taxon>
        <taxon>Pseudomonadati</taxon>
        <taxon>Pseudomonadota</taxon>
        <taxon>Betaproteobacteria</taxon>
        <taxon>Burkholderiales</taxon>
        <taxon>Burkholderiaceae</taxon>
        <taxon>Burkholderia</taxon>
        <taxon>pseudomallei group</taxon>
    </lineage>
</organism>
<dbReference type="EMBL" id="QXCT01000001">
    <property type="protein sequence ID" value="MDW9252903.1"/>
    <property type="molecule type" value="Genomic_DNA"/>
</dbReference>
<gene>
    <name evidence="1" type="ORF">C7S16_6801</name>
</gene>
<dbReference type="Proteomes" id="UP001272137">
    <property type="component" value="Unassembled WGS sequence"/>
</dbReference>
<accession>A0AAW9CV68</accession>
<evidence type="ECO:0000313" key="2">
    <source>
        <dbReference type="Proteomes" id="UP001272137"/>
    </source>
</evidence>